<reference evidence="3 4" key="1">
    <citation type="submission" date="2016-12" db="EMBL/GenBank/DDBJ databases">
        <title>The genomes of Aspergillus section Nigri reveals drivers in fungal speciation.</title>
        <authorList>
            <consortium name="DOE Joint Genome Institute"/>
            <person name="Vesth T.C."/>
            <person name="Nybo J."/>
            <person name="Theobald S."/>
            <person name="Brandl J."/>
            <person name="Frisvad J.C."/>
            <person name="Nielsen K.F."/>
            <person name="Lyhne E.K."/>
            <person name="Kogle M.E."/>
            <person name="Kuo A."/>
            <person name="Riley R."/>
            <person name="Clum A."/>
            <person name="Nolan M."/>
            <person name="Lipzen A."/>
            <person name="Salamov A."/>
            <person name="Henrissat B."/>
            <person name="Wiebenga A."/>
            <person name="De Vries R.P."/>
            <person name="Grigoriev I.V."/>
            <person name="Mortensen U.H."/>
            <person name="Andersen M.R."/>
            <person name="Baker S.E."/>
        </authorList>
    </citation>
    <scope>NUCLEOTIDE SEQUENCE [LARGE SCALE GENOMIC DNA]</scope>
    <source>
        <strain evidence="3 4">CBS 121591</strain>
    </source>
</reference>
<keyword evidence="2" id="KW-0411">Iron-sulfur</keyword>
<protein>
    <recommendedName>
        <fullName evidence="5">Radical SAM core domain-containing protein</fullName>
    </recommendedName>
</protein>
<organism evidence="3 4">
    <name type="scientific">Aspergillus uvarum CBS 121591</name>
    <dbReference type="NCBI Taxonomy" id="1448315"/>
    <lineage>
        <taxon>Eukaryota</taxon>
        <taxon>Fungi</taxon>
        <taxon>Dikarya</taxon>
        <taxon>Ascomycota</taxon>
        <taxon>Pezizomycotina</taxon>
        <taxon>Eurotiomycetes</taxon>
        <taxon>Eurotiomycetidae</taxon>
        <taxon>Eurotiales</taxon>
        <taxon>Aspergillaceae</taxon>
        <taxon>Aspergillus</taxon>
        <taxon>Aspergillus subgen. Circumdati</taxon>
    </lineage>
</organism>
<dbReference type="RefSeq" id="XP_025488169.1">
    <property type="nucleotide sequence ID" value="XM_025638238.1"/>
</dbReference>
<dbReference type="GO" id="GO:0051539">
    <property type="term" value="F:4 iron, 4 sulfur cluster binding"/>
    <property type="evidence" value="ECO:0007669"/>
    <property type="project" value="UniProtKB-KW"/>
</dbReference>
<sequence length="222" mass="25585">MKRALTLLKDAGMRKINFAGGEPFLYPAKLGQMVDYCKETLRLESVPIVTNGSQSDGASVNIAIGRGSGTQVTKLYEIRDLCRAYGIKFKLNTVVCHLNFNEDMNRFIEKLQPFRWKCFQVLVVPGENDSERRLRDAHRFLIRDKEFSHFCDVHRGQRAFVPESNALVRNGREPSPSILEVGVQRALESVYWDEKSFISRSGMYDWSRDQKSCSDTHRDLDW</sequence>
<dbReference type="VEuPathDB" id="FungiDB:BO82DRAFT_386203"/>
<dbReference type="InterPro" id="IPR013785">
    <property type="entry name" value="Aldolase_TIM"/>
</dbReference>
<dbReference type="GeneID" id="37140980"/>
<dbReference type="SUPFAM" id="SSF102114">
    <property type="entry name" value="Radical SAM enzymes"/>
    <property type="match status" value="1"/>
</dbReference>
<keyword evidence="2" id="KW-0479">Metal-binding</keyword>
<evidence type="ECO:0000256" key="1">
    <source>
        <dbReference type="ARBA" id="ARBA00001966"/>
    </source>
</evidence>
<dbReference type="InterPro" id="IPR051196">
    <property type="entry name" value="RSAD2/Viperin_antiviral"/>
</dbReference>
<accession>A0A319C2F0</accession>
<keyword evidence="2" id="KW-0408">Iron</keyword>
<proteinExistence type="predicted"/>
<comment type="cofactor">
    <cofactor evidence="1">
        <name>[4Fe-4S] cluster</name>
        <dbReference type="ChEBI" id="CHEBI:49883"/>
    </cofactor>
</comment>
<gene>
    <name evidence="3" type="ORF">BO82DRAFT_386203</name>
</gene>
<evidence type="ECO:0008006" key="5">
    <source>
        <dbReference type="Google" id="ProtNLM"/>
    </source>
</evidence>
<dbReference type="STRING" id="1448315.A0A319C2F0"/>
<dbReference type="OrthoDB" id="549750at2759"/>
<dbReference type="PANTHER" id="PTHR21339">
    <property type="entry name" value="RADICAL S-ADENOSYL METHIONINE DOMAIN-CONTAINING PROTEIN 2"/>
    <property type="match status" value="1"/>
</dbReference>
<name>A0A319C2F0_9EURO</name>
<evidence type="ECO:0000313" key="4">
    <source>
        <dbReference type="Proteomes" id="UP000248340"/>
    </source>
</evidence>
<keyword evidence="4" id="KW-1185">Reference proteome</keyword>
<dbReference type="Proteomes" id="UP000248340">
    <property type="component" value="Unassembled WGS sequence"/>
</dbReference>
<evidence type="ECO:0000256" key="2">
    <source>
        <dbReference type="ARBA" id="ARBA00022485"/>
    </source>
</evidence>
<keyword evidence="2" id="KW-0004">4Fe-4S</keyword>
<dbReference type="EMBL" id="KZ821734">
    <property type="protein sequence ID" value="PYH77969.1"/>
    <property type="molecule type" value="Genomic_DNA"/>
</dbReference>
<evidence type="ECO:0000313" key="3">
    <source>
        <dbReference type="EMBL" id="PYH77969.1"/>
    </source>
</evidence>
<dbReference type="PANTHER" id="PTHR21339:SF0">
    <property type="entry name" value="S-ADENOSYLMETHIONINE-DEPENDENT NUCLEOTIDE DEHYDRATASE RSAD2"/>
    <property type="match status" value="1"/>
</dbReference>
<dbReference type="Gene3D" id="3.20.20.70">
    <property type="entry name" value="Aldolase class I"/>
    <property type="match status" value="1"/>
</dbReference>
<dbReference type="AlphaFoldDB" id="A0A319C2F0"/>
<dbReference type="InterPro" id="IPR058240">
    <property type="entry name" value="rSAM_sf"/>
</dbReference>